<keyword evidence="7" id="KW-0067">ATP-binding</keyword>
<keyword evidence="10" id="KW-0812">Transmembrane</keyword>
<evidence type="ECO:0000256" key="10">
    <source>
        <dbReference type="SAM" id="Phobius"/>
    </source>
</evidence>
<evidence type="ECO:0000256" key="8">
    <source>
        <dbReference type="ARBA" id="ARBA00023012"/>
    </source>
</evidence>
<dbReference type="InterPro" id="IPR003594">
    <property type="entry name" value="HATPase_dom"/>
</dbReference>
<feature type="transmembrane region" description="Helical" evidence="10">
    <location>
        <begin position="80"/>
        <end position="99"/>
    </location>
</feature>
<dbReference type="Gene3D" id="3.30.565.10">
    <property type="entry name" value="Histidine kinase-like ATPase, C-terminal domain"/>
    <property type="match status" value="1"/>
</dbReference>
<keyword evidence="10" id="KW-1133">Transmembrane helix</keyword>
<keyword evidence="6 12" id="KW-0418">Kinase</keyword>
<dbReference type="InterPro" id="IPR005467">
    <property type="entry name" value="His_kinase_dom"/>
</dbReference>
<dbReference type="EMBL" id="CP022685">
    <property type="protein sequence ID" value="ATL31339.1"/>
    <property type="molecule type" value="Genomic_DNA"/>
</dbReference>
<keyword evidence="5" id="KW-0547">Nucleotide-binding</keyword>
<feature type="transmembrane region" description="Helical" evidence="10">
    <location>
        <begin position="21"/>
        <end position="38"/>
    </location>
</feature>
<dbReference type="SMART" id="SM00387">
    <property type="entry name" value="HATPase_c"/>
    <property type="match status" value="1"/>
</dbReference>
<accession>A0A291QHY8</accession>
<dbReference type="Gene3D" id="1.20.5.1930">
    <property type="match status" value="1"/>
</dbReference>
<dbReference type="GO" id="GO:0000155">
    <property type="term" value="F:phosphorelay sensor kinase activity"/>
    <property type="evidence" value="ECO:0007669"/>
    <property type="project" value="InterPro"/>
</dbReference>
<dbReference type="Proteomes" id="UP000221011">
    <property type="component" value="Chromosome"/>
</dbReference>
<dbReference type="AlphaFoldDB" id="A0A291QHY8"/>
<evidence type="ECO:0000256" key="6">
    <source>
        <dbReference type="ARBA" id="ARBA00022777"/>
    </source>
</evidence>
<comment type="catalytic activity">
    <reaction evidence="1">
        <text>ATP + protein L-histidine = ADP + protein N-phospho-L-histidine.</text>
        <dbReference type="EC" id="2.7.13.3"/>
    </reaction>
</comment>
<reference evidence="12 13" key="1">
    <citation type="submission" date="2017-08" db="EMBL/GenBank/DDBJ databases">
        <title>Complete Genome Sequence of Streptomyces formicae KY5, the formicamycin producer.</title>
        <authorList>
            <person name="Holmes N.A."/>
            <person name="Devine R."/>
            <person name="Qin Z."/>
            <person name="Seipke R.F."/>
            <person name="Wilkinson B."/>
            <person name="Hutchings M.I."/>
        </authorList>
    </citation>
    <scope>NUCLEOTIDE SEQUENCE [LARGE SCALE GENOMIC DNA]</scope>
    <source>
        <strain evidence="12 13">KY5</strain>
    </source>
</reference>
<keyword evidence="3" id="KW-0597">Phosphoprotein</keyword>
<dbReference type="KEGG" id="sfk:KY5_6321c"/>
<sequence>MGRDYFPPVPPEGRTRPSRGDVVLAVAATAVEVLAYLFPGPAGPTISTGPGGAGSRVTVFGVVLVALFVVPLLVRRLHPVPVLGAVLALQLAVNLGVAADPGTPMTHSYGAATAIALYTAARYAGPRAVAIGAAACVPVQWVRDAQGAEPFAMTATLDAVFTAAIVALGLGVRQWKLQLDINRRLLADHAVAEERRRIARELHDIVAHHITTMYLMSGGARATLDRAPETARDALLTLEESGRTALHEMRQLLGVLRSTDTPEETPSEPQPGVDGIERLVADAGAAGLPTELHVTGRPRPLPMTVGLTLYRIVQEALTNARKHAGPARATVRLAYLEGRVTVEVTDDGAGAGSGTGSARAPGGLGGGAAAGGGYGLLGMRERIALHDGTLRVGSRAEGGFEVAASVPLPVGTYEGDAHESGRHEADAHDSATHEKDGTR</sequence>
<evidence type="ECO:0000256" key="9">
    <source>
        <dbReference type="SAM" id="MobiDB-lite"/>
    </source>
</evidence>
<dbReference type="InterPro" id="IPR050482">
    <property type="entry name" value="Sensor_HK_TwoCompSys"/>
</dbReference>
<evidence type="ECO:0000256" key="4">
    <source>
        <dbReference type="ARBA" id="ARBA00022679"/>
    </source>
</evidence>
<dbReference type="RefSeq" id="WP_098245488.1">
    <property type="nucleotide sequence ID" value="NZ_CP022685.1"/>
</dbReference>
<feature type="compositionally biased region" description="Basic and acidic residues" evidence="9">
    <location>
        <begin position="415"/>
        <end position="439"/>
    </location>
</feature>
<keyword evidence="13" id="KW-1185">Reference proteome</keyword>
<evidence type="ECO:0000313" key="13">
    <source>
        <dbReference type="Proteomes" id="UP000221011"/>
    </source>
</evidence>
<feature type="transmembrane region" description="Helical" evidence="10">
    <location>
        <begin position="151"/>
        <end position="172"/>
    </location>
</feature>
<dbReference type="InterPro" id="IPR036890">
    <property type="entry name" value="HATPase_C_sf"/>
</dbReference>
<organism evidence="12 13">
    <name type="scientific">Streptomyces formicae</name>
    <dbReference type="NCBI Taxonomy" id="1616117"/>
    <lineage>
        <taxon>Bacteria</taxon>
        <taxon>Bacillati</taxon>
        <taxon>Actinomycetota</taxon>
        <taxon>Actinomycetes</taxon>
        <taxon>Kitasatosporales</taxon>
        <taxon>Streptomycetaceae</taxon>
        <taxon>Streptomyces</taxon>
    </lineage>
</organism>
<dbReference type="PROSITE" id="PS50109">
    <property type="entry name" value="HIS_KIN"/>
    <property type="match status" value="1"/>
</dbReference>
<dbReference type="PANTHER" id="PTHR24421:SF10">
    <property type="entry name" value="NITRATE_NITRITE SENSOR PROTEIN NARQ"/>
    <property type="match status" value="1"/>
</dbReference>
<dbReference type="GO" id="GO:0016020">
    <property type="term" value="C:membrane"/>
    <property type="evidence" value="ECO:0007669"/>
    <property type="project" value="InterPro"/>
</dbReference>
<protein>
    <recommendedName>
        <fullName evidence="2">histidine kinase</fullName>
        <ecNumber evidence="2">2.7.13.3</ecNumber>
    </recommendedName>
</protein>
<feature type="domain" description="Histidine kinase" evidence="11">
    <location>
        <begin position="309"/>
        <end position="410"/>
    </location>
</feature>
<proteinExistence type="predicted"/>
<dbReference type="InterPro" id="IPR011712">
    <property type="entry name" value="Sig_transdc_His_kin_sub3_dim/P"/>
</dbReference>
<dbReference type="Pfam" id="PF07730">
    <property type="entry name" value="HisKA_3"/>
    <property type="match status" value="1"/>
</dbReference>
<keyword evidence="8" id="KW-0902">Two-component regulatory system</keyword>
<dbReference type="EC" id="2.7.13.3" evidence="2"/>
<evidence type="ECO:0000259" key="11">
    <source>
        <dbReference type="PROSITE" id="PS50109"/>
    </source>
</evidence>
<feature type="region of interest" description="Disordered" evidence="9">
    <location>
        <begin position="411"/>
        <end position="439"/>
    </location>
</feature>
<dbReference type="GO" id="GO:0005524">
    <property type="term" value="F:ATP binding"/>
    <property type="evidence" value="ECO:0007669"/>
    <property type="project" value="UniProtKB-KW"/>
</dbReference>
<keyword evidence="10" id="KW-0472">Membrane</keyword>
<evidence type="ECO:0000256" key="2">
    <source>
        <dbReference type="ARBA" id="ARBA00012438"/>
    </source>
</evidence>
<evidence type="ECO:0000256" key="1">
    <source>
        <dbReference type="ARBA" id="ARBA00000085"/>
    </source>
</evidence>
<dbReference type="Pfam" id="PF02518">
    <property type="entry name" value="HATPase_c"/>
    <property type="match status" value="1"/>
</dbReference>
<evidence type="ECO:0000313" key="12">
    <source>
        <dbReference type="EMBL" id="ATL31339.1"/>
    </source>
</evidence>
<evidence type="ECO:0000256" key="5">
    <source>
        <dbReference type="ARBA" id="ARBA00022741"/>
    </source>
</evidence>
<evidence type="ECO:0000256" key="3">
    <source>
        <dbReference type="ARBA" id="ARBA00022553"/>
    </source>
</evidence>
<feature type="transmembrane region" description="Helical" evidence="10">
    <location>
        <begin position="53"/>
        <end position="73"/>
    </location>
</feature>
<keyword evidence="4" id="KW-0808">Transferase</keyword>
<dbReference type="GO" id="GO:0046983">
    <property type="term" value="F:protein dimerization activity"/>
    <property type="evidence" value="ECO:0007669"/>
    <property type="project" value="InterPro"/>
</dbReference>
<gene>
    <name evidence="12" type="ORF">KY5_6321c</name>
</gene>
<dbReference type="PANTHER" id="PTHR24421">
    <property type="entry name" value="NITRATE/NITRITE SENSOR PROTEIN NARX-RELATED"/>
    <property type="match status" value="1"/>
</dbReference>
<dbReference type="SUPFAM" id="SSF55874">
    <property type="entry name" value="ATPase domain of HSP90 chaperone/DNA topoisomerase II/histidine kinase"/>
    <property type="match status" value="1"/>
</dbReference>
<name>A0A291QHY8_9ACTN</name>
<dbReference type="CDD" id="cd16917">
    <property type="entry name" value="HATPase_UhpB-NarQ-NarX-like"/>
    <property type="match status" value="1"/>
</dbReference>
<evidence type="ECO:0000256" key="7">
    <source>
        <dbReference type="ARBA" id="ARBA00022840"/>
    </source>
</evidence>